<evidence type="ECO:0000313" key="4">
    <source>
        <dbReference type="Proteomes" id="UP001501581"/>
    </source>
</evidence>
<reference evidence="3 4" key="1">
    <citation type="journal article" date="2019" name="Int. J. Syst. Evol. Microbiol.">
        <title>The Global Catalogue of Microorganisms (GCM) 10K type strain sequencing project: providing services to taxonomists for standard genome sequencing and annotation.</title>
        <authorList>
            <consortium name="The Broad Institute Genomics Platform"/>
            <consortium name="The Broad Institute Genome Sequencing Center for Infectious Disease"/>
            <person name="Wu L."/>
            <person name="Ma J."/>
        </authorList>
    </citation>
    <scope>NUCLEOTIDE SEQUENCE [LARGE SCALE GENOMIC DNA]</scope>
    <source>
        <strain evidence="3 4">JCM 13008</strain>
    </source>
</reference>
<keyword evidence="1 3" id="KW-0378">Hydrolase</keyword>
<dbReference type="SUPFAM" id="SSF55811">
    <property type="entry name" value="Nudix"/>
    <property type="match status" value="1"/>
</dbReference>
<dbReference type="PROSITE" id="PS51462">
    <property type="entry name" value="NUDIX"/>
    <property type="match status" value="1"/>
</dbReference>
<evidence type="ECO:0000256" key="1">
    <source>
        <dbReference type="ARBA" id="ARBA00022801"/>
    </source>
</evidence>
<dbReference type="Pfam" id="PF00293">
    <property type="entry name" value="NUDIX"/>
    <property type="match status" value="1"/>
</dbReference>
<dbReference type="Gene3D" id="3.40.50.1240">
    <property type="entry name" value="Phosphoglycerate mutase-like"/>
    <property type="match status" value="1"/>
</dbReference>
<dbReference type="InterPro" id="IPR000086">
    <property type="entry name" value="NUDIX_hydrolase_dom"/>
</dbReference>
<dbReference type="PANTHER" id="PTHR21340">
    <property type="entry name" value="DIADENOSINE 5,5-P1,P4-TETRAPHOSPHATE PYROPHOSPHOHYDROLASE MUTT"/>
    <property type="match status" value="1"/>
</dbReference>
<dbReference type="SMART" id="SM00855">
    <property type="entry name" value="PGAM"/>
    <property type="match status" value="1"/>
</dbReference>
<organism evidence="3 4">
    <name type="scientific">Nocardioides dubius</name>
    <dbReference type="NCBI Taxonomy" id="317019"/>
    <lineage>
        <taxon>Bacteria</taxon>
        <taxon>Bacillati</taxon>
        <taxon>Actinomycetota</taxon>
        <taxon>Actinomycetes</taxon>
        <taxon>Propionibacteriales</taxon>
        <taxon>Nocardioidaceae</taxon>
        <taxon>Nocardioides</taxon>
    </lineage>
</organism>
<dbReference type="PROSITE" id="PS00893">
    <property type="entry name" value="NUDIX_BOX"/>
    <property type="match status" value="1"/>
</dbReference>
<dbReference type="RefSeq" id="WP_343993055.1">
    <property type="nucleotide sequence ID" value="NZ_BAAALG010000006.1"/>
</dbReference>
<evidence type="ECO:0000313" key="3">
    <source>
        <dbReference type="EMBL" id="GAA1098933.1"/>
    </source>
</evidence>
<feature type="domain" description="Nudix hydrolase" evidence="2">
    <location>
        <begin position="4"/>
        <end position="130"/>
    </location>
</feature>
<proteinExistence type="predicted"/>
<evidence type="ECO:0000259" key="2">
    <source>
        <dbReference type="PROSITE" id="PS51462"/>
    </source>
</evidence>
<dbReference type="EMBL" id="BAAALG010000006">
    <property type="protein sequence ID" value="GAA1098933.1"/>
    <property type="molecule type" value="Genomic_DNA"/>
</dbReference>
<dbReference type="GO" id="GO:0016787">
    <property type="term" value="F:hydrolase activity"/>
    <property type="evidence" value="ECO:0007669"/>
    <property type="project" value="UniProtKB-KW"/>
</dbReference>
<dbReference type="CDD" id="cd03673">
    <property type="entry name" value="NUDIX_Ap6A_hydrolase"/>
    <property type="match status" value="1"/>
</dbReference>
<dbReference type="InterPro" id="IPR015797">
    <property type="entry name" value="NUDIX_hydrolase-like_dom_sf"/>
</dbReference>
<dbReference type="Pfam" id="PF00300">
    <property type="entry name" value="His_Phos_1"/>
    <property type="match status" value="1"/>
</dbReference>
<dbReference type="InterPro" id="IPR029033">
    <property type="entry name" value="His_PPase_superfam"/>
</dbReference>
<dbReference type="SUPFAM" id="SSF53254">
    <property type="entry name" value="Phosphoglycerate mutase-like"/>
    <property type="match status" value="1"/>
</dbReference>
<sequence>MPQAEIIAAGAVVVRKPGEVLLVHRPRYDDWSFPKGKLDRGEHVTACAVREVGEETGLDIRLGRPLGRQHYFVNGRDKLVHYWVGRAVGSTDVSGYQANAEIDAVRWVGFAEAADLLTHSRDRETLEEAVGRAAKTHTLVVLRHARARSRSRWRSDDRFRPLLVAGDAQAKRAVPLLASYDVRRLVSSPSTRCVTTLVPYADATDRTIHTVPALSEEEATAASVGDVVARLLEDGRRTVLCSHRPVLPDVFKALDVPDPGLEPGEMLVVHHREGKVVATEIWWVR</sequence>
<protein>
    <submittedName>
        <fullName evidence="3">NUDIX hydrolase</fullName>
    </submittedName>
</protein>
<comment type="caution">
    <text evidence="3">The sequence shown here is derived from an EMBL/GenBank/DDBJ whole genome shotgun (WGS) entry which is preliminary data.</text>
</comment>
<dbReference type="InterPro" id="IPR013078">
    <property type="entry name" value="His_Pase_superF_clade-1"/>
</dbReference>
<accession>A0ABN1TR78</accession>
<name>A0ABN1TR78_9ACTN</name>
<dbReference type="Proteomes" id="UP001501581">
    <property type="component" value="Unassembled WGS sequence"/>
</dbReference>
<dbReference type="InterPro" id="IPR020084">
    <property type="entry name" value="NUDIX_hydrolase_CS"/>
</dbReference>
<dbReference type="PANTHER" id="PTHR21340:SF0">
    <property type="entry name" value="BIS(5'-NUCLEOSYL)-TETRAPHOSPHATASE [ASYMMETRICAL]"/>
    <property type="match status" value="1"/>
</dbReference>
<dbReference type="Gene3D" id="3.90.79.10">
    <property type="entry name" value="Nucleoside Triphosphate Pyrophosphohydrolase"/>
    <property type="match status" value="1"/>
</dbReference>
<gene>
    <name evidence="3" type="ORF">GCM10009668_15600</name>
</gene>
<keyword evidence="4" id="KW-1185">Reference proteome</keyword>
<dbReference type="InterPro" id="IPR051325">
    <property type="entry name" value="Nudix_hydrolase_domain"/>
</dbReference>